<organism evidence="2 3">
    <name type="scientific">Streptomyces evansiae</name>
    <dbReference type="NCBI Taxonomy" id="3075535"/>
    <lineage>
        <taxon>Bacteria</taxon>
        <taxon>Bacillati</taxon>
        <taxon>Actinomycetota</taxon>
        <taxon>Actinomycetes</taxon>
        <taxon>Kitasatosporales</taxon>
        <taxon>Streptomycetaceae</taxon>
        <taxon>Streptomyces</taxon>
    </lineage>
</organism>
<evidence type="ECO:0000313" key="2">
    <source>
        <dbReference type="EMBL" id="MDT0416762.1"/>
    </source>
</evidence>
<feature type="transmembrane region" description="Helical" evidence="1">
    <location>
        <begin position="217"/>
        <end position="235"/>
    </location>
</feature>
<protein>
    <submittedName>
        <fullName evidence="2">Cell wall protein</fullName>
    </submittedName>
</protein>
<comment type="caution">
    <text evidence="2">The sequence shown here is derived from an EMBL/GenBank/DDBJ whole genome shotgun (WGS) entry which is preliminary data.</text>
</comment>
<evidence type="ECO:0000256" key="1">
    <source>
        <dbReference type="SAM" id="Phobius"/>
    </source>
</evidence>
<dbReference type="Proteomes" id="UP001183607">
    <property type="component" value="Unassembled WGS sequence"/>
</dbReference>
<keyword evidence="1" id="KW-0812">Transmembrane</keyword>
<gene>
    <name evidence="2" type="ORF">RM574_14820</name>
</gene>
<feature type="transmembrane region" description="Helical" evidence="1">
    <location>
        <begin position="36"/>
        <end position="54"/>
    </location>
</feature>
<feature type="transmembrane region" description="Helical" evidence="1">
    <location>
        <begin position="188"/>
        <end position="205"/>
    </location>
</feature>
<feature type="transmembrane region" description="Helical" evidence="1">
    <location>
        <begin position="316"/>
        <end position="339"/>
    </location>
</feature>
<reference evidence="3" key="1">
    <citation type="submission" date="2023-07" db="EMBL/GenBank/DDBJ databases">
        <title>30 novel species of actinomycetes from the DSMZ collection.</title>
        <authorList>
            <person name="Nouioui I."/>
        </authorList>
    </citation>
    <scope>NUCLEOTIDE SEQUENCE [LARGE SCALE GENOMIC DNA]</scope>
    <source>
        <strain evidence="3">DSM 41982</strain>
    </source>
</reference>
<dbReference type="AlphaFoldDB" id="A0ABD5E837"/>
<evidence type="ECO:0000313" key="3">
    <source>
        <dbReference type="Proteomes" id="UP001183607"/>
    </source>
</evidence>
<keyword evidence="1" id="KW-1133">Transmembrane helix</keyword>
<feature type="transmembrane region" description="Helical" evidence="1">
    <location>
        <begin position="133"/>
        <end position="160"/>
    </location>
</feature>
<name>A0ABD5E837_9ACTN</name>
<accession>A0ABD5E837</accession>
<dbReference type="EMBL" id="JAVRER010000020">
    <property type="protein sequence ID" value="MDT0416762.1"/>
    <property type="molecule type" value="Genomic_DNA"/>
</dbReference>
<proteinExistence type="predicted"/>
<sequence length="345" mass="37177">MSTAGRFLTWTSPRHVPLPLPRPAGALWLVWRQHRVFYLATLALAALAGAWAAWQHHLLVTGVESYAGHCGPDPFCGRPVPDAVRTVLHRAPAVLNSLPLVVAALLGAPLFAQDIERGTHRLAWTQSIGRAEWVVAKLLVASAVTAVAALLITAPVSWWWSTVWHGRATTGSQEVAWRQLAAGNDWPFFEYTGTVGIAHLLLALLTGATAGLLLRRVVPAVAVGAAAAWALRTALRWLRPRLLPAGVRPAPTVDYPPLPPNTWHLGGGYLRTDGTLTPHAPCPSPYPGNPQSACLHAHGIRGPYTRDLRPAQFLPLHLAETALCLVLALVLAFVCVLCVRRVAAR</sequence>
<keyword evidence="1" id="KW-0472">Membrane</keyword>
<dbReference type="GO" id="GO:0005886">
    <property type="term" value="C:plasma membrane"/>
    <property type="evidence" value="ECO:0007669"/>
    <property type="project" value="UniProtKB-SubCell"/>
</dbReference>
<dbReference type="RefSeq" id="WP_311677117.1">
    <property type="nucleotide sequence ID" value="NZ_JAVRER010000020.1"/>
</dbReference>
<feature type="transmembrane region" description="Helical" evidence="1">
    <location>
        <begin position="93"/>
        <end position="112"/>
    </location>
</feature>